<dbReference type="RefSeq" id="WP_278245079.1">
    <property type="nucleotide sequence ID" value="NZ_CACVSX010000091.1"/>
</dbReference>
<dbReference type="EMBL" id="QGDI01000001">
    <property type="protein sequence ID" value="PWJ15223.1"/>
    <property type="molecule type" value="Genomic_DNA"/>
</dbReference>
<organism evidence="2 3">
    <name type="scientific">Ruminococcus flavefaciens</name>
    <dbReference type="NCBI Taxonomy" id="1265"/>
    <lineage>
        <taxon>Bacteria</taxon>
        <taxon>Bacillati</taxon>
        <taxon>Bacillota</taxon>
        <taxon>Clostridia</taxon>
        <taxon>Eubacteriales</taxon>
        <taxon>Oscillospiraceae</taxon>
        <taxon>Ruminococcus</taxon>
    </lineage>
</organism>
<comment type="caution">
    <text evidence="2">The sequence shown here is derived from an EMBL/GenBank/DDBJ whole genome shotgun (WGS) entry which is preliminary data.</text>
</comment>
<sequence>MCNSCFGGNNCWCIILLVLLVIILFSGCGNNGCDCGNNNCGCGC</sequence>
<keyword evidence="1" id="KW-0472">Membrane</keyword>
<proteinExistence type="predicted"/>
<keyword evidence="1" id="KW-1133">Transmembrane helix</keyword>
<dbReference type="AlphaFoldDB" id="A0A315Y5I1"/>
<feature type="transmembrane region" description="Helical" evidence="1">
    <location>
        <begin position="12"/>
        <end position="32"/>
    </location>
</feature>
<accession>A0A315Y5I1</accession>
<evidence type="ECO:0000256" key="1">
    <source>
        <dbReference type="SAM" id="Phobius"/>
    </source>
</evidence>
<gene>
    <name evidence="2" type="ORF">IE37_00117</name>
</gene>
<evidence type="ECO:0000313" key="3">
    <source>
        <dbReference type="Proteomes" id="UP000245720"/>
    </source>
</evidence>
<protein>
    <submittedName>
        <fullName evidence="2">Uncharacterized protein</fullName>
    </submittedName>
</protein>
<dbReference type="Proteomes" id="UP000245720">
    <property type="component" value="Unassembled WGS sequence"/>
</dbReference>
<name>A0A315Y5I1_RUMFL</name>
<keyword evidence="1" id="KW-0812">Transmembrane</keyword>
<evidence type="ECO:0000313" key="2">
    <source>
        <dbReference type="EMBL" id="PWJ15223.1"/>
    </source>
</evidence>
<reference evidence="2 3" key="1">
    <citation type="submission" date="2018-05" db="EMBL/GenBank/DDBJ databases">
        <title>The Hungate 1000. A catalogue of reference genomes from the rumen microbiome.</title>
        <authorList>
            <person name="Kelly W."/>
        </authorList>
    </citation>
    <scope>NUCLEOTIDE SEQUENCE [LARGE SCALE GENOMIC DNA]</scope>
    <source>
        <strain evidence="2 3">SAb67</strain>
    </source>
</reference>